<organism evidence="14 15">
    <name type="scientific">Bacillus oleivorans</name>
    <dbReference type="NCBI Taxonomy" id="1448271"/>
    <lineage>
        <taxon>Bacteria</taxon>
        <taxon>Bacillati</taxon>
        <taxon>Bacillota</taxon>
        <taxon>Bacilli</taxon>
        <taxon>Bacillales</taxon>
        <taxon>Bacillaceae</taxon>
        <taxon>Bacillus</taxon>
    </lineage>
</organism>
<dbReference type="GO" id="GO:0006046">
    <property type="term" value="P:N-acetylglucosamine catabolic process"/>
    <property type="evidence" value="ECO:0007669"/>
    <property type="project" value="TreeGrafter"/>
</dbReference>
<evidence type="ECO:0000313" key="14">
    <source>
        <dbReference type="EMBL" id="SNX72622.1"/>
    </source>
</evidence>
<dbReference type="EC" id="3.5.1.25" evidence="2"/>
<keyword evidence="15" id="KW-1185">Reference proteome</keyword>
<dbReference type="NCBIfam" id="TIGR00221">
    <property type="entry name" value="nagA"/>
    <property type="match status" value="1"/>
</dbReference>
<dbReference type="EMBL" id="OAOP01000006">
    <property type="protein sequence ID" value="SNX72622.1"/>
    <property type="molecule type" value="Genomic_DNA"/>
</dbReference>
<feature type="binding site" evidence="11">
    <location>
        <begin position="315"/>
        <end position="317"/>
    </location>
    <ligand>
        <name>substrate</name>
    </ligand>
</feature>
<comment type="similarity">
    <text evidence="1 9">Belongs to the metallo-dependent hydrolases superfamily. NagA family.</text>
</comment>
<dbReference type="PIRSF" id="PIRSF038994">
    <property type="entry name" value="NagA"/>
    <property type="match status" value="1"/>
</dbReference>
<evidence type="ECO:0000256" key="9">
    <source>
        <dbReference type="PIRNR" id="PIRNR038994"/>
    </source>
</evidence>
<dbReference type="InterPro" id="IPR006680">
    <property type="entry name" value="Amidohydro-rel"/>
</dbReference>
<gene>
    <name evidence="14" type="ORF">SAMN05877753_106145</name>
</gene>
<sequence length="393" mass="42780">MFGSKEWLLINGEIYTEEKIIENGYIHIAEGIIQAVGPMETAPSHIENQFDANGQKVVPGFIDVHIHGVGGADTMDASNEAYETMARTLPQEGTTSFLATTATQSIEAIEKALQAIALYRKSENKPGKAEMAGVHLEGPFLHPDKAGAQHPSFIQEPNMELFEKWRALSDDSIRLVTLAPERPNGYQLVEYLKSNGIIASIGHSNAAYDEVKQAIGKGLSHVTHLYNAMRPLHHRDPGVVGAALLHRELTAEIIADGIHVHPKMIEHAIQSKGTDRIVLITDSMRAKCLKNGIYDLGGQEVKVEGRKATLADGTLAGSVLKMKDAVKLIVEDTSFTLVDSIQFTSVNPAKELGLYERKGSLSSGKDADIVVLNQKLDVVLTVCRGEISYNKEG</sequence>
<comment type="pathway">
    <text evidence="8">Amino-sugar metabolism; N-acetylneuraminate degradation; D-fructose 6-phosphate from N-acetylneuraminate: step 4/5.</text>
</comment>
<feature type="binding site" evidence="11">
    <location>
        <position position="235"/>
    </location>
    <ligand>
        <name>substrate</name>
    </ligand>
</feature>
<evidence type="ECO:0000256" key="6">
    <source>
        <dbReference type="ARBA" id="ARBA00023277"/>
    </source>
</evidence>
<accession>A0A285CYI8</accession>
<dbReference type="Gene3D" id="3.20.20.140">
    <property type="entry name" value="Metal-dependent hydrolases"/>
    <property type="match status" value="1"/>
</dbReference>
<dbReference type="OrthoDB" id="9776488at2"/>
<comment type="catalytic activity">
    <reaction evidence="7">
        <text>N-acetyl-D-glucosamine 6-phosphate + H2O = D-glucosamine 6-phosphate + acetate</text>
        <dbReference type="Rhea" id="RHEA:22936"/>
        <dbReference type="ChEBI" id="CHEBI:15377"/>
        <dbReference type="ChEBI" id="CHEBI:30089"/>
        <dbReference type="ChEBI" id="CHEBI:57513"/>
        <dbReference type="ChEBI" id="CHEBI:58725"/>
        <dbReference type="EC" id="3.5.1.25"/>
    </reaction>
</comment>
<dbReference type="Gene3D" id="2.30.40.10">
    <property type="entry name" value="Urease, subunit C, domain 1"/>
    <property type="match status" value="1"/>
</dbReference>
<evidence type="ECO:0000256" key="2">
    <source>
        <dbReference type="ARBA" id="ARBA00011899"/>
    </source>
</evidence>
<evidence type="ECO:0000256" key="10">
    <source>
        <dbReference type="PIRSR" id="PIRSR038994-1"/>
    </source>
</evidence>
<feature type="binding site" evidence="11">
    <location>
        <position position="148"/>
    </location>
    <ligand>
        <name>substrate</name>
    </ligand>
</feature>
<keyword evidence="6 9" id="KW-0119">Carbohydrate metabolism</keyword>
<evidence type="ECO:0000259" key="13">
    <source>
        <dbReference type="Pfam" id="PF01979"/>
    </source>
</evidence>
<dbReference type="PANTHER" id="PTHR11113:SF14">
    <property type="entry name" value="N-ACETYLGLUCOSAMINE-6-PHOSPHATE DEACETYLASE"/>
    <property type="match status" value="1"/>
</dbReference>
<dbReference type="InterPro" id="IPR032466">
    <property type="entry name" value="Metal_Hydrolase"/>
</dbReference>
<dbReference type="GO" id="GO:0046872">
    <property type="term" value="F:metal ion binding"/>
    <property type="evidence" value="ECO:0007669"/>
    <property type="project" value="UniProtKB-KW"/>
</dbReference>
<evidence type="ECO:0000256" key="12">
    <source>
        <dbReference type="PIRSR" id="PIRSR038994-3"/>
    </source>
</evidence>
<dbReference type="InterPro" id="IPR003764">
    <property type="entry name" value="GlcNAc_6-P_deAcase"/>
</dbReference>
<keyword evidence="4 12" id="KW-0479">Metal-binding</keyword>
<evidence type="ECO:0000313" key="15">
    <source>
        <dbReference type="Proteomes" id="UP000219546"/>
    </source>
</evidence>
<dbReference type="Proteomes" id="UP000219546">
    <property type="component" value="Unassembled WGS sequence"/>
</dbReference>
<dbReference type="InterPro" id="IPR011059">
    <property type="entry name" value="Metal-dep_hydrolase_composite"/>
</dbReference>
<dbReference type="GO" id="GO:0008448">
    <property type="term" value="F:N-acetylglucosamine-6-phosphate deacetylase activity"/>
    <property type="evidence" value="ECO:0007669"/>
    <property type="project" value="UniProtKB-EC"/>
</dbReference>
<evidence type="ECO:0000256" key="7">
    <source>
        <dbReference type="ARBA" id="ARBA00047647"/>
    </source>
</evidence>
<dbReference type="FunFam" id="3.20.20.140:FF:000004">
    <property type="entry name" value="N-acetylglucosamine-6-phosphate deacetylase"/>
    <property type="match status" value="1"/>
</dbReference>
<evidence type="ECO:0000256" key="11">
    <source>
        <dbReference type="PIRSR" id="PIRSR038994-2"/>
    </source>
</evidence>
<feature type="binding site" evidence="12">
    <location>
        <position position="137"/>
    </location>
    <ligand>
        <name>Zn(2+)</name>
        <dbReference type="ChEBI" id="CHEBI:29105"/>
    </ligand>
</feature>
<dbReference type="SUPFAM" id="SSF51556">
    <property type="entry name" value="Metallo-dependent hydrolases"/>
    <property type="match status" value="1"/>
</dbReference>
<evidence type="ECO:0000256" key="1">
    <source>
        <dbReference type="ARBA" id="ARBA00010716"/>
    </source>
</evidence>
<name>A0A285CYI8_9BACI</name>
<protein>
    <recommendedName>
        <fullName evidence="3">N-acetylglucosamine-6-phosphate deacetylase</fullName>
        <ecNumber evidence="2">3.5.1.25</ecNumber>
    </recommendedName>
</protein>
<dbReference type="SUPFAM" id="SSF51338">
    <property type="entry name" value="Composite domain of metallo-dependent hydrolases"/>
    <property type="match status" value="1"/>
</dbReference>
<comment type="cofactor">
    <cofactor evidence="12">
        <name>a divalent metal cation</name>
        <dbReference type="ChEBI" id="CHEBI:60240"/>
    </cofactor>
    <text evidence="12">Binds 1 divalent metal cation per subunit.</text>
</comment>
<keyword evidence="5 9" id="KW-0378">Hydrolase</keyword>
<evidence type="ECO:0000256" key="5">
    <source>
        <dbReference type="ARBA" id="ARBA00022801"/>
    </source>
</evidence>
<feature type="binding site" evidence="11">
    <location>
        <position position="259"/>
    </location>
    <ligand>
        <name>substrate</name>
    </ligand>
</feature>
<reference evidence="14 15" key="1">
    <citation type="submission" date="2017-08" db="EMBL/GenBank/DDBJ databases">
        <authorList>
            <person name="de Groot N.N."/>
        </authorList>
    </citation>
    <scope>NUCLEOTIDE SEQUENCE [LARGE SCALE GENOMIC DNA]</scope>
    <source>
        <strain evidence="14 15">JC228</strain>
    </source>
</reference>
<proteinExistence type="inferred from homology"/>
<feature type="active site" description="Proton donor/acceptor" evidence="10">
    <location>
        <position position="282"/>
    </location>
</feature>
<dbReference type="AlphaFoldDB" id="A0A285CYI8"/>
<dbReference type="Pfam" id="PF01979">
    <property type="entry name" value="Amidohydro_1"/>
    <property type="match status" value="1"/>
</dbReference>
<feature type="domain" description="Amidohydrolase-related" evidence="13">
    <location>
        <begin position="57"/>
        <end position="387"/>
    </location>
</feature>
<evidence type="ECO:0000256" key="8">
    <source>
        <dbReference type="ARBA" id="ARBA00060590"/>
    </source>
</evidence>
<feature type="binding site" evidence="11">
    <location>
        <begin position="227"/>
        <end position="228"/>
    </location>
    <ligand>
        <name>substrate</name>
    </ligand>
</feature>
<feature type="binding site" evidence="12">
    <location>
        <position position="224"/>
    </location>
    <ligand>
        <name>Zn(2+)</name>
        <dbReference type="ChEBI" id="CHEBI:29105"/>
    </ligand>
</feature>
<dbReference type="PANTHER" id="PTHR11113">
    <property type="entry name" value="N-ACETYLGLUCOSAMINE-6-PHOSPHATE DEACETYLASE"/>
    <property type="match status" value="1"/>
</dbReference>
<feature type="binding site" evidence="12">
    <location>
        <position position="203"/>
    </location>
    <ligand>
        <name>Zn(2+)</name>
        <dbReference type="ChEBI" id="CHEBI:29105"/>
    </ligand>
</feature>
<evidence type="ECO:0000256" key="3">
    <source>
        <dbReference type="ARBA" id="ARBA00018029"/>
    </source>
</evidence>
<evidence type="ECO:0000256" key="4">
    <source>
        <dbReference type="ARBA" id="ARBA00022723"/>
    </source>
</evidence>
<dbReference type="CDD" id="cd00854">
    <property type="entry name" value="NagA"/>
    <property type="match status" value="1"/>
</dbReference>
<dbReference type="RefSeq" id="WP_097159306.1">
    <property type="nucleotide sequence ID" value="NZ_JBEPMQ010000005.1"/>
</dbReference>